<dbReference type="Gene3D" id="3.90.1600.10">
    <property type="entry name" value="Palm domain of DNA polymerase"/>
    <property type="match status" value="1"/>
</dbReference>
<dbReference type="SUPFAM" id="SSF56672">
    <property type="entry name" value="DNA/RNA polymerases"/>
    <property type="match status" value="1"/>
</dbReference>
<evidence type="ECO:0000313" key="18">
    <source>
        <dbReference type="Proteomes" id="UP000054324"/>
    </source>
</evidence>
<evidence type="ECO:0000256" key="4">
    <source>
        <dbReference type="ARBA" id="ARBA00022695"/>
    </source>
</evidence>
<feature type="compositionally biased region" description="Basic and acidic residues" evidence="14">
    <location>
        <begin position="566"/>
        <end position="585"/>
    </location>
</feature>
<name>A0A075A921_OPIVI</name>
<feature type="compositionally biased region" description="Polar residues" evidence="14">
    <location>
        <begin position="623"/>
        <end position="635"/>
    </location>
</feature>
<dbReference type="InterPro" id="IPR036397">
    <property type="entry name" value="RNaseH_sf"/>
</dbReference>
<evidence type="ECO:0000256" key="11">
    <source>
        <dbReference type="ARBA" id="ARBA00023204"/>
    </source>
</evidence>
<evidence type="ECO:0000256" key="2">
    <source>
        <dbReference type="ARBA" id="ARBA00005755"/>
    </source>
</evidence>
<dbReference type="STRING" id="6198.A0A075A921"/>
<feature type="domain" description="DNA-directed DNA polymerase family B multifunctional" evidence="15">
    <location>
        <begin position="1282"/>
        <end position="1565"/>
    </location>
</feature>
<dbReference type="Pfam" id="PF03104">
    <property type="entry name" value="DNA_pol_B_exo1"/>
    <property type="match status" value="1"/>
</dbReference>
<evidence type="ECO:0000256" key="1">
    <source>
        <dbReference type="ARBA" id="ARBA00001966"/>
    </source>
</evidence>
<dbReference type="SUPFAM" id="SSF53098">
    <property type="entry name" value="Ribonuclease H-like"/>
    <property type="match status" value="1"/>
</dbReference>
<dbReference type="Gene3D" id="1.10.132.60">
    <property type="entry name" value="DNA polymerase family B, C-terminal domain"/>
    <property type="match status" value="1"/>
</dbReference>
<dbReference type="InterPro" id="IPR006134">
    <property type="entry name" value="DNA-dir_DNA_pol_B_multi_dom"/>
</dbReference>
<dbReference type="InterPro" id="IPR023211">
    <property type="entry name" value="DNA_pol_palm_dom_sf"/>
</dbReference>
<dbReference type="InterPro" id="IPR012337">
    <property type="entry name" value="RNaseH-like_sf"/>
</dbReference>
<evidence type="ECO:0000256" key="14">
    <source>
        <dbReference type="SAM" id="MobiDB-lite"/>
    </source>
</evidence>
<dbReference type="PANTHER" id="PTHR45812">
    <property type="entry name" value="DNA POLYMERASE ZETA CATALYTIC SUBUNIT"/>
    <property type="match status" value="1"/>
</dbReference>
<comment type="cofactor">
    <cofactor evidence="1">
        <name>[4Fe-4S] cluster</name>
        <dbReference type="ChEBI" id="CHEBI:49883"/>
    </cofactor>
</comment>
<feature type="region of interest" description="Disordered" evidence="14">
    <location>
        <begin position="1838"/>
        <end position="1857"/>
    </location>
</feature>
<evidence type="ECO:0000256" key="13">
    <source>
        <dbReference type="RuleBase" id="RU000442"/>
    </source>
</evidence>
<dbReference type="FunFam" id="1.10.287.690:FF:000002">
    <property type="entry name" value="DNA polymerase zeta"/>
    <property type="match status" value="1"/>
</dbReference>
<evidence type="ECO:0000259" key="16">
    <source>
        <dbReference type="Pfam" id="PF03104"/>
    </source>
</evidence>
<keyword evidence="18" id="KW-1185">Reference proteome</keyword>
<feature type="compositionally biased region" description="Polar residues" evidence="14">
    <location>
        <begin position="644"/>
        <end position="666"/>
    </location>
</feature>
<dbReference type="GeneID" id="20315827"/>
<keyword evidence="11" id="KW-0234">DNA repair</keyword>
<feature type="compositionally biased region" description="Polar residues" evidence="14">
    <location>
        <begin position="842"/>
        <end position="852"/>
    </location>
</feature>
<dbReference type="InterPro" id="IPR043502">
    <property type="entry name" value="DNA/RNA_pol_sf"/>
</dbReference>
<keyword evidence="7" id="KW-0862">Zinc</keyword>
<dbReference type="InterPro" id="IPR017964">
    <property type="entry name" value="DNA-dir_DNA_pol_B_CS"/>
</dbReference>
<evidence type="ECO:0000259" key="15">
    <source>
        <dbReference type="Pfam" id="PF00136"/>
    </source>
</evidence>
<sequence length="1998" mass="221065">MDRHFEALEVHVPFLLKFCVDYNLYGMNYMRAKYFRARGDKSVSVDTTVCSSVDGTYLCHPVTRVGDQLLPSNEAPRHTSTEVEVDISVQDILNRDELASCSGLNPGLEALWSEERARRISNQFGSELPETPTPDELLPLTKDGSFPVSARERALRDRWTQLIARLGGESEDGSFPVSARERALRDRWTQLIARLGGESGTGSHVSSMERRGLLLFLVNKLSFQKFTALYFAIPSLFIRLSMFWHKVPSISDDFIARWLGQSHDEDEELEPTQTSTSLMEFSSAASGQSRAIRLNSSSTQDAISTISVDELKRIASVTEDADASLMFPDKELPWGFLKCSSEWSEAARSSLHGGSSVFSQLSVRSSQEARELGSSHRSKIPSNESEDLANSPLSVSDRDTLRIVDSPRSEHSFLDGEGAEATLLSCATRSAIQYVLSHGSNGDDFVLEQNDADTINHLVAANEEEICVADEVIPDSNDSGDVQECCEREQPLKILPPPNFGSGTCLERIEESGEEFHPPEDPDGELFFSPLSPWSVHSDAGDEPVPIQSEHLVFSLSQSLFDSSALEEHEGQMEECVQKAPKEPRISQLDGTEDDSEFTQGHVGPERGRRRRLGMRLTTSRTNIRPSKVSGSELSLVSPPTAIHQGSTEARPSSPGTDASNFDHTASNTSVHELPAAKQADDALAQFTPRPVDKLNISPVVLMEKLDPALLHSPQSEPFSNLRLSPRDEFEDLIVPISPINQIEITHVPSGIQSFHPLDDALSSQVTTLDEPLSFNGTPGHLTLYSQTQYSPTPGSSSFPTPQMEVDPLPVPVPTYPETSLWRPSIPPPSVSSVNRWLQKCSTPTRPASSDISPVRHENSPNSSTDSEIILDITTNPNPQEGVTCVNSASQDDLVSPGQLSNSTQPNDISLTARRSSVTSVSMMYQAASQRCFLPVQTDHTTVASLELHCRSRLVSARGRSNTVDSSQNSARSQTKASMCRGLLPNAKLDPIILACLTFRVPSNSREKSSHSRKNLFVLVNTTEMPKLDTTNLSPSKWPGPFRLALSSYLDGQSLTKDAANSSASKAASRTLRTRFVWCESEWNLFSWVVYLLQWYDPDLLIGYDVERYSWGYLVQRASYLNRHHYPRELSRLAPCLCCGRLIAFVGQFVNQSGSLHLDESTLTDVDRSMCCCPCRPTPVGEKSPPKGSPLQRFPGWPPASVSGRTGGQFPCPGRVVLCLWRIVMSELNIKCISSFTPHFISSSWRTVDYWCYRSLVNHRIIEALDLIGRTSEFARVFGIEFFHVLSRGSQYRVESLLCRTAHAANFLLASPNVTQRARQRAPEAIPLNLEPDSRLFVDGPVAVLDFQSLYPSIMIAYNYCYSTCLGRLSSLEKDTRDLFEFGCLTHSVSAGLLQTLEQNVNIAPNGVVFVKKSIREGILPCMLKQLLSTRLMVKDSMKLYKEHRSLNRLLDARQLGLKLMANVIFGYTAASFSGRMPCVEVGDSIVSKARETLEQAIQLVDSGAIELPHRTTPRVVYGDTDSLFIHLPGLGKLEAFEVAHAIANAITSLNPAPIKLKMEKVVDSTLRLLFNQFPLPPTASSVGDSSGGPTDIYSDVRQYLLVAESRVREAVRHFSQKLMDGRVPFADFILTRPYWGMTAYKPGNFAPALQVASPHCSVSLKAHPANKRPQRRFTAMFPECSHFGGLLSALKLIHFHLMNCQPEHLVHSISRRLIALDTGAEPAVGERVAYYVTPGRPDQTILSCLRSLAELGPPTTPSGTNFSVRRALPPRLNLSYYLDKQLLPPLNRITQLLGWKVHQWLNDLPRYQVSSNQRCRIASGRGANQTSGQSLAHLDSFDSQSSSFSQTSVVSGGRPLRRRRQSAIMRAFVTQSVRVCPSCGAHLPHSVPSDAFGNCKPCLERNPKLTTIEATRFGFEVGSSLSPMYCVLLLRHTNQLMAEAERICTGCLGNRGGSCDPTWLCMSIHCPAHSQRLSAASSLANFWSKHRYRLTHVDISW</sequence>
<keyword evidence="13" id="KW-0235">DNA replication</keyword>
<dbReference type="EMBL" id="KL596636">
    <property type="protein sequence ID" value="KER32205.1"/>
    <property type="molecule type" value="Genomic_DNA"/>
</dbReference>
<dbReference type="GO" id="GO:0051536">
    <property type="term" value="F:iron-sulfur cluster binding"/>
    <property type="evidence" value="ECO:0007669"/>
    <property type="project" value="UniProtKB-KW"/>
</dbReference>
<evidence type="ECO:0000256" key="8">
    <source>
        <dbReference type="ARBA" id="ARBA00022932"/>
    </source>
</evidence>
<evidence type="ECO:0000256" key="12">
    <source>
        <dbReference type="ARBA" id="ARBA00049244"/>
    </source>
</evidence>
<dbReference type="PANTHER" id="PTHR45812:SF1">
    <property type="entry name" value="DNA POLYMERASE ZETA CATALYTIC SUBUNIT"/>
    <property type="match status" value="1"/>
</dbReference>
<dbReference type="GO" id="GO:0016035">
    <property type="term" value="C:zeta DNA polymerase complex"/>
    <property type="evidence" value="ECO:0007669"/>
    <property type="project" value="InterPro"/>
</dbReference>
<evidence type="ECO:0000256" key="3">
    <source>
        <dbReference type="ARBA" id="ARBA00022679"/>
    </source>
</evidence>
<dbReference type="InterPro" id="IPR030559">
    <property type="entry name" value="PolZ_Rev3"/>
</dbReference>
<dbReference type="GO" id="GO:0003887">
    <property type="term" value="F:DNA-directed DNA polymerase activity"/>
    <property type="evidence" value="ECO:0007669"/>
    <property type="project" value="UniProtKB-KW"/>
</dbReference>
<keyword evidence="13" id="KW-0238">DNA-binding</keyword>
<comment type="similarity">
    <text evidence="2 13">Belongs to the DNA polymerase type-B family.</text>
</comment>
<evidence type="ECO:0000256" key="7">
    <source>
        <dbReference type="ARBA" id="ARBA00022833"/>
    </source>
</evidence>
<dbReference type="CTD" id="20315827"/>
<dbReference type="GO" id="GO:0000166">
    <property type="term" value="F:nucleotide binding"/>
    <property type="evidence" value="ECO:0007669"/>
    <property type="project" value="InterPro"/>
</dbReference>
<protein>
    <recommendedName>
        <fullName evidence="13">DNA polymerase</fullName>
        <ecNumber evidence="13">2.7.7.7</ecNumber>
    </recommendedName>
</protein>
<dbReference type="RefSeq" id="XP_009163969.1">
    <property type="nucleotide sequence ID" value="XM_009165705.1"/>
</dbReference>
<dbReference type="Proteomes" id="UP000054324">
    <property type="component" value="Unassembled WGS sequence"/>
</dbReference>
<dbReference type="Pfam" id="PF00136">
    <property type="entry name" value="DNA_pol_B"/>
    <property type="match status" value="1"/>
</dbReference>
<dbReference type="InterPro" id="IPR006133">
    <property type="entry name" value="DNA-dir_DNA_pol_B_exonuc"/>
</dbReference>
<proteinExistence type="inferred from homology"/>
<dbReference type="GO" id="GO:0000724">
    <property type="term" value="P:double-strand break repair via homologous recombination"/>
    <property type="evidence" value="ECO:0007669"/>
    <property type="project" value="TreeGrafter"/>
</dbReference>
<gene>
    <name evidence="17" type="ORF">T265_01639</name>
</gene>
<feature type="region of interest" description="Disordered" evidence="14">
    <location>
        <begin position="368"/>
        <end position="394"/>
    </location>
</feature>
<keyword evidence="4 13" id="KW-0548">Nucleotidyltransferase</keyword>
<organism evidence="17 18">
    <name type="scientific">Opisthorchis viverrini</name>
    <name type="common">Southeast Asian liver fluke</name>
    <dbReference type="NCBI Taxonomy" id="6198"/>
    <lineage>
        <taxon>Eukaryota</taxon>
        <taxon>Metazoa</taxon>
        <taxon>Spiralia</taxon>
        <taxon>Lophotrochozoa</taxon>
        <taxon>Platyhelminthes</taxon>
        <taxon>Trematoda</taxon>
        <taxon>Digenea</taxon>
        <taxon>Opisthorchiida</taxon>
        <taxon>Opisthorchiata</taxon>
        <taxon>Opisthorchiidae</taxon>
        <taxon>Opisthorchis</taxon>
    </lineage>
</organism>
<keyword evidence="10" id="KW-0411">Iron-sulfur</keyword>
<keyword evidence="5" id="KW-0479">Metal-binding</keyword>
<dbReference type="KEGG" id="ovi:T265_01639"/>
<dbReference type="OrthoDB" id="2414538at2759"/>
<dbReference type="InterPro" id="IPR042087">
    <property type="entry name" value="DNA_pol_B_thumb"/>
</dbReference>
<feature type="compositionally biased region" description="Low complexity" evidence="14">
    <location>
        <begin position="1838"/>
        <end position="1852"/>
    </location>
</feature>
<comment type="catalytic activity">
    <reaction evidence="12 13">
        <text>DNA(n) + a 2'-deoxyribonucleoside 5'-triphosphate = DNA(n+1) + diphosphate</text>
        <dbReference type="Rhea" id="RHEA:22508"/>
        <dbReference type="Rhea" id="RHEA-COMP:17339"/>
        <dbReference type="Rhea" id="RHEA-COMP:17340"/>
        <dbReference type="ChEBI" id="CHEBI:33019"/>
        <dbReference type="ChEBI" id="CHEBI:61560"/>
        <dbReference type="ChEBI" id="CHEBI:173112"/>
        <dbReference type="EC" id="2.7.7.7"/>
    </reaction>
</comment>
<keyword evidence="8 13" id="KW-0239">DNA-directed DNA polymerase</keyword>
<reference evidence="17 18" key="1">
    <citation type="submission" date="2013-11" db="EMBL/GenBank/DDBJ databases">
        <title>Opisthorchis viverrini - life in the bile duct.</title>
        <authorList>
            <person name="Young N.D."/>
            <person name="Nagarajan N."/>
            <person name="Lin S.J."/>
            <person name="Korhonen P.K."/>
            <person name="Jex A.R."/>
            <person name="Hall R.S."/>
            <person name="Safavi-Hemami H."/>
            <person name="Kaewkong W."/>
            <person name="Bertrand D."/>
            <person name="Gao S."/>
            <person name="Seet Q."/>
            <person name="Wongkham S."/>
            <person name="Teh B.T."/>
            <person name="Wongkham C."/>
            <person name="Intapan P.M."/>
            <person name="Maleewong W."/>
            <person name="Yang X."/>
            <person name="Hu M."/>
            <person name="Wang Z."/>
            <person name="Hofmann A."/>
            <person name="Sternberg P.W."/>
            <person name="Tan P."/>
            <person name="Wang J."/>
            <person name="Gasser R.B."/>
        </authorList>
    </citation>
    <scope>NUCLEOTIDE SEQUENCE [LARGE SCALE GENOMIC DNA]</scope>
</reference>
<keyword evidence="6" id="KW-0227">DNA damage</keyword>
<keyword evidence="3 13" id="KW-0808">Transferase</keyword>
<dbReference type="GO" id="GO:0006260">
    <property type="term" value="P:DNA replication"/>
    <property type="evidence" value="ECO:0007669"/>
    <property type="project" value="UniProtKB-KW"/>
</dbReference>
<evidence type="ECO:0000256" key="6">
    <source>
        <dbReference type="ARBA" id="ARBA00022763"/>
    </source>
</evidence>
<evidence type="ECO:0000256" key="10">
    <source>
        <dbReference type="ARBA" id="ARBA00023014"/>
    </source>
</evidence>
<evidence type="ECO:0000256" key="9">
    <source>
        <dbReference type="ARBA" id="ARBA00023004"/>
    </source>
</evidence>
<feature type="domain" description="DNA-directed DNA polymerase family B exonuclease" evidence="16">
    <location>
        <begin position="1064"/>
        <end position="1133"/>
    </location>
</feature>
<accession>A0A075A921</accession>
<keyword evidence="9" id="KW-0408">Iron</keyword>
<evidence type="ECO:0000256" key="5">
    <source>
        <dbReference type="ARBA" id="ARBA00022723"/>
    </source>
</evidence>
<dbReference type="Gene3D" id="3.30.420.10">
    <property type="entry name" value="Ribonuclease H-like superfamily/Ribonuclease H"/>
    <property type="match status" value="1"/>
</dbReference>
<dbReference type="PROSITE" id="PS00116">
    <property type="entry name" value="DNA_POLYMERASE_B"/>
    <property type="match status" value="1"/>
</dbReference>
<dbReference type="SMART" id="SM00486">
    <property type="entry name" value="POLBc"/>
    <property type="match status" value="1"/>
</dbReference>
<dbReference type="Gene3D" id="1.10.287.690">
    <property type="entry name" value="Helix hairpin bin"/>
    <property type="match status" value="1"/>
</dbReference>
<feature type="compositionally biased region" description="Polar residues" evidence="14">
    <location>
        <begin position="959"/>
        <end position="976"/>
    </location>
</feature>
<feature type="region of interest" description="Disordered" evidence="14">
    <location>
        <begin position="842"/>
        <end position="868"/>
    </location>
</feature>
<dbReference type="GO" id="GO:0005634">
    <property type="term" value="C:nucleus"/>
    <property type="evidence" value="ECO:0007669"/>
    <property type="project" value="TreeGrafter"/>
</dbReference>
<feature type="region of interest" description="Disordered" evidence="14">
    <location>
        <begin position="957"/>
        <end position="976"/>
    </location>
</feature>
<dbReference type="InterPro" id="IPR006172">
    <property type="entry name" value="DNA-dir_DNA_pol_B"/>
</dbReference>
<dbReference type="GO" id="GO:0042276">
    <property type="term" value="P:error-prone translesion synthesis"/>
    <property type="evidence" value="ECO:0007669"/>
    <property type="project" value="TreeGrafter"/>
</dbReference>
<dbReference type="GO" id="GO:0003677">
    <property type="term" value="F:DNA binding"/>
    <property type="evidence" value="ECO:0007669"/>
    <property type="project" value="UniProtKB-KW"/>
</dbReference>
<feature type="region of interest" description="Disordered" evidence="14">
    <location>
        <begin position="565"/>
        <end position="666"/>
    </location>
</feature>
<evidence type="ECO:0000313" key="17">
    <source>
        <dbReference type="EMBL" id="KER32205.1"/>
    </source>
</evidence>
<dbReference type="PRINTS" id="PR00106">
    <property type="entry name" value="DNAPOLB"/>
</dbReference>
<dbReference type="EC" id="2.7.7.7" evidence="13"/>
<dbReference type="GO" id="GO:0046872">
    <property type="term" value="F:metal ion binding"/>
    <property type="evidence" value="ECO:0007669"/>
    <property type="project" value="UniProtKB-KW"/>
</dbReference>